<dbReference type="STRING" id="933852.A0A0C3B7D4"/>
<protein>
    <submittedName>
        <fullName evidence="2">Uncharacterized protein</fullName>
    </submittedName>
</protein>
<dbReference type="AlphaFoldDB" id="A0A0C3B7D4"/>
<evidence type="ECO:0000313" key="3">
    <source>
        <dbReference type="Proteomes" id="UP000054097"/>
    </source>
</evidence>
<proteinExistence type="predicted"/>
<keyword evidence="3" id="KW-1185">Reference proteome</keyword>
<reference evidence="3" key="2">
    <citation type="submission" date="2015-01" db="EMBL/GenBank/DDBJ databases">
        <title>Evolutionary Origins and Diversification of the Mycorrhizal Mutualists.</title>
        <authorList>
            <consortium name="DOE Joint Genome Institute"/>
            <consortium name="Mycorrhizal Genomics Consortium"/>
            <person name="Kohler A."/>
            <person name="Kuo A."/>
            <person name="Nagy L.G."/>
            <person name="Floudas D."/>
            <person name="Copeland A."/>
            <person name="Barry K.W."/>
            <person name="Cichocki N."/>
            <person name="Veneault-Fourrey C."/>
            <person name="LaButti K."/>
            <person name="Lindquist E.A."/>
            <person name="Lipzen A."/>
            <person name="Lundell T."/>
            <person name="Morin E."/>
            <person name="Murat C."/>
            <person name="Riley R."/>
            <person name="Ohm R."/>
            <person name="Sun H."/>
            <person name="Tunlid A."/>
            <person name="Henrissat B."/>
            <person name="Grigoriev I.V."/>
            <person name="Hibbett D.S."/>
            <person name="Martin F."/>
        </authorList>
    </citation>
    <scope>NUCLEOTIDE SEQUENCE [LARGE SCALE GENOMIC DNA]</scope>
    <source>
        <strain evidence="3">MAFF 305830</strain>
    </source>
</reference>
<evidence type="ECO:0000256" key="1">
    <source>
        <dbReference type="SAM" id="MobiDB-lite"/>
    </source>
</evidence>
<accession>A0A0C3B7D4</accession>
<dbReference type="OrthoDB" id="823504at2759"/>
<dbReference type="Proteomes" id="UP000054097">
    <property type="component" value="Unassembled WGS sequence"/>
</dbReference>
<feature type="compositionally biased region" description="Polar residues" evidence="1">
    <location>
        <begin position="155"/>
        <end position="167"/>
    </location>
</feature>
<reference evidence="2 3" key="1">
    <citation type="submission" date="2014-04" db="EMBL/GenBank/DDBJ databases">
        <authorList>
            <consortium name="DOE Joint Genome Institute"/>
            <person name="Kuo A."/>
            <person name="Zuccaro A."/>
            <person name="Kohler A."/>
            <person name="Nagy L.G."/>
            <person name="Floudas D."/>
            <person name="Copeland A."/>
            <person name="Barry K.W."/>
            <person name="Cichocki N."/>
            <person name="Veneault-Fourrey C."/>
            <person name="LaButti K."/>
            <person name="Lindquist E.A."/>
            <person name="Lipzen A."/>
            <person name="Lundell T."/>
            <person name="Morin E."/>
            <person name="Murat C."/>
            <person name="Sun H."/>
            <person name="Tunlid A."/>
            <person name="Henrissat B."/>
            <person name="Grigoriev I.V."/>
            <person name="Hibbett D.S."/>
            <person name="Martin F."/>
            <person name="Nordberg H.P."/>
            <person name="Cantor M.N."/>
            <person name="Hua S.X."/>
        </authorList>
    </citation>
    <scope>NUCLEOTIDE SEQUENCE [LARGE SCALE GENOMIC DNA]</scope>
    <source>
        <strain evidence="2 3">MAFF 305830</strain>
    </source>
</reference>
<feature type="region of interest" description="Disordered" evidence="1">
    <location>
        <begin position="155"/>
        <end position="187"/>
    </location>
</feature>
<name>A0A0C3B7D4_SERVB</name>
<gene>
    <name evidence="2" type="ORF">M408DRAFT_24606</name>
</gene>
<dbReference type="EMBL" id="KN824299">
    <property type="protein sequence ID" value="KIM27391.1"/>
    <property type="molecule type" value="Genomic_DNA"/>
</dbReference>
<sequence length="411" mass="46269">MAATARENAAKLKQRQQDFHIIGWDPSSVYVKRQNLLKICVGTLFYPQICRGNPLSPSEFSSFPDPTHQALIEGLDDHKLVLECAFAVLYASHRYQNPIPFNVYSQNHFLTLLCHTLLRLPTTTLAPSKMLEVKVPTVVDDTHLVREETFAIFSSVPSPNTTPTDPSMPSEWKQTPRRPTTDSARQLPFHTPNEMKIWLTKMELADQYTFTPLPSDPVRPMVPIDAAKEVKQVLTDAATFKTTYDNALSSREAEGSLSGSTMSQGIGKRVPWCMYKAIYRDGAKERYAVFYKATTRKRIERRSLASGPNRGAVNITHDVLNIAPVHRVCEEVTGTPLEPEDAPKGIFTEQQGHLLNLQLKNEWPMKEIAGKFSDTLIEFVKHCVQRGTLGADPCSLKGVWDGFIPWMTQEI</sequence>
<organism evidence="2 3">
    <name type="scientific">Serendipita vermifera MAFF 305830</name>
    <dbReference type="NCBI Taxonomy" id="933852"/>
    <lineage>
        <taxon>Eukaryota</taxon>
        <taxon>Fungi</taxon>
        <taxon>Dikarya</taxon>
        <taxon>Basidiomycota</taxon>
        <taxon>Agaricomycotina</taxon>
        <taxon>Agaricomycetes</taxon>
        <taxon>Sebacinales</taxon>
        <taxon>Serendipitaceae</taxon>
        <taxon>Serendipita</taxon>
    </lineage>
</organism>
<dbReference type="HOGENOM" id="CLU_669333_0_0_1"/>
<evidence type="ECO:0000313" key="2">
    <source>
        <dbReference type="EMBL" id="KIM27391.1"/>
    </source>
</evidence>